<evidence type="ECO:0000256" key="8">
    <source>
        <dbReference type="ARBA" id="ARBA00035185"/>
    </source>
</evidence>
<evidence type="ECO:0000256" key="1">
    <source>
        <dbReference type="ARBA" id="ARBA00004173"/>
    </source>
</evidence>
<dbReference type="GO" id="GO:0003735">
    <property type="term" value="F:structural constituent of ribosome"/>
    <property type="evidence" value="ECO:0007669"/>
    <property type="project" value="TreeGrafter"/>
</dbReference>
<dbReference type="EMBL" id="ML996154">
    <property type="protein sequence ID" value="KAF2733916.1"/>
    <property type="molecule type" value="Genomic_DNA"/>
</dbReference>
<dbReference type="PANTHER" id="PTHR28184">
    <property type="entry name" value="MITOCHONDRIAL HOMOLOGOUS RECOMBINATION PROTEIN 1"/>
    <property type="match status" value="1"/>
</dbReference>
<evidence type="ECO:0000256" key="7">
    <source>
        <dbReference type="ARBA" id="ARBA00023274"/>
    </source>
</evidence>
<dbReference type="OrthoDB" id="5333655at2759"/>
<evidence type="ECO:0000256" key="6">
    <source>
        <dbReference type="ARBA" id="ARBA00023163"/>
    </source>
</evidence>
<feature type="compositionally biased region" description="Basic and acidic residues" evidence="10">
    <location>
        <begin position="448"/>
        <end position="470"/>
    </location>
</feature>
<keyword evidence="9" id="KW-0175">Coiled coil</keyword>
<feature type="region of interest" description="Disordered" evidence="10">
    <location>
        <begin position="445"/>
        <end position="473"/>
    </location>
</feature>
<dbReference type="GO" id="GO:0000150">
    <property type="term" value="F:DNA strand exchange activity"/>
    <property type="evidence" value="ECO:0007669"/>
    <property type="project" value="InterPro"/>
</dbReference>
<evidence type="ECO:0000313" key="12">
    <source>
        <dbReference type="Proteomes" id="UP000799444"/>
    </source>
</evidence>
<sequence>MPRITRNAQELLKIAQDLRARKALVQHGRHIFMYRHVQTNQVLYSFYPGLDKRHLDQIPFIGKKSKPAQIRPDLWAPYCTVNFPTPEQGLDAFKRLRELRTLHETRWDVHNQGWEEVPKKVRIKKIQDQEANSVADLAQVLAAQKEIGLIKEETSDDVEIRQERFLKKLWAEVEPLAQAVKEGELGRVQTEMKQLTKEVASAVENKDSSKVQRLTAVKQELRQRNRKMLWARDLWHKHSIALGRDVRAKRTQEAREAAIAERERVTAEERLQYAKDYNVSLEALELSEKEQTAVWSKIWDSILLEQRQDVARKKRAPPVTVQREEREKQATMQGIPKRAIEVFEDDMARSDGAFYMKDLNESLLPDRLKTSIEPYSLQNVEIKWADLRSAEFVPIEKWPQEVVHDSLGMIERGMPLPDKTKERGDPWITREEYEQKLKMIQDTYEANVRSEEDEMRKAKGRSDSSNEEPKQGIWKYVPKVPSFGRKPLSA</sequence>
<keyword evidence="5" id="KW-0496">Mitochondrion</keyword>
<evidence type="ECO:0000256" key="5">
    <source>
        <dbReference type="ARBA" id="ARBA00023128"/>
    </source>
</evidence>
<evidence type="ECO:0000256" key="3">
    <source>
        <dbReference type="ARBA" id="ARBA00022980"/>
    </source>
</evidence>
<keyword evidence="3" id="KW-0689">Ribosomal protein</keyword>
<comment type="similarity">
    <text evidence="2">Belongs to the mitochondrion-specific ribosomal protein mL67 family.</text>
</comment>
<dbReference type="Proteomes" id="UP000799444">
    <property type="component" value="Unassembled WGS sequence"/>
</dbReference>
<keyword evidence="6" id="KW-0804">Transcription</keyword>
<proteinExistence type="inferred from homology"/>
<dbReference type="GO" id="GO:0005840">
    <property type="term" value="C:ribosome"/>
    <property type="evidence" value="ECO:0007669"/>
    <property type="project" value="UniProtKB-KW"/>
</dbReference>
<name>A0A9P4QZH4_9PLEO</name>
<dbReference type="GO" id="GO:0003697">
    <property type="term" value="F:single-stranded DNA binding"/>
    <property type="evidence" value="ECO:0007669"/>
    <property type="project" value="InterPro"/>
</dbReference>
<comment type="subcellular location">
    <subcellularLocation>
        <location evidence="1">Mitochondrion</location>
    </subcellularLocation>
</comment>
<keyword evidence="4" id="KW-0805">Transcription regulation</keyword>
<keyword evidence="12" id="KW-1185">Reference proteome</keyword>
<organism evidence="11 12">
    <name type="scientific">Polyplosphaeria fusca</name>
    <dbReference type="NCBI Taxonomy" id="682080"/>
    <lineage>
        <taxon>Eukaryota</taxon>
        <taxon>Fungi</taxon>
        <taxon>Dikarya</taxon>
        <taxon>Ascomycota</taxon>
        <taxon>Pezizomycotina</taxon>
        <taxon>Dothideomycetes</taxon>
        <taxon>Pleosporomycetidae</taxon>
        <taxon>Pleosporales</taxon>
        <taxon>Tetraplosphaeriaceae</taxon>
        <taxon>Polyplosphaeria</taxon>
    </lineage>
</organism>
<evidence type="ECO:0000313" key="11">
    <source>
        <dbReference type="EMBL" id="KAF2733916.1"/>
    </source>
</evidence>
<dbReference type="PANTHER" id="PTHR28184:SF1">
    <property type="entry name" value="LARGE RIBOSOMAL SUBUNIT PROTEIN ML67"/>
    <property type="match status" value="1"/>
</dbReference>
<evidence type="ECO:0000256" key="4">
    <source>
        <dbReference type="ARBA" id="ARBA00023015"/>
    </source>
</evidence>
<evidence type="ECO:0000256" key="10">
    <source>
        <dbReference type="SAM" id="MobiDB-lite"/>
    </source>
</evidence>
<dbReference type="AlphaFoldDB" id="A0A9P4QZH4"/>
<evidence type="ECO:0000256" key="2">
    <source>
        <dbReference type="ARBA" id="ARBA00010741"/>
    </source>
</evidence>
<evidence type="ECO:0000256" key="9">
    <source>
        <dbReference type="SAM" id="Coils"/>
    </source>
</evidence>
<dbReference type="GO" id="GO:1990904">
    <property type="term" value="C:ribonucleoprotein complex"/>
    <property type="evidence" value="ECO:0007669"/>
    <property type="project" value="UniProtKB-KW"/>
</dbReference>
<reference evidence="11" key="1">
    <citation type="journal article" date="2020" name="Stud. Mycol.">
        <title>101 Dothideomycetes genomes: a test case for predicting lifestyles and emergence of pathogens.</title>
        <authorList>
            <person name="Haridas S."/>
            <person name="Albert R."/>
            <person name="Binder M."/>
            <person name="Bloem J."/>
            <person name="Labutti K."/>
            <person name="Salamov A."/>
            <person name="Andreopoulos B."/>
            <person name="Baker S."/>
            <person name="Barry K."/>
            <person name="Bills G."/>
            <person name="Bluhm B."/>
            <person name="Cannon C."/>
            <person name="Castanera R."/>
            <person name="Culley D."/>
            <person name="Daum C."/>
            <person name="Ezra D."/>
            <person name="Gonzalez J."/>
            <person name="Henrissat B."/>
            <person name="Kuo A."/>
            <person name="Liang C."/>
            <person name="Lipzen A."/>
            <person name="Lutzoni F."/>
            <person name="Magnuson J."/>
            <person name="Mondo S."/>
            <person name="Nolan M."/>
            <person name="Ohm R."/>
            <person name="Pangilinan J."/>
            <person name="Park H.-J."/>
            <person name="Ramirez L."/>
            <person name="Alfaro M."/>
            <person name="Sun H."/>
            <person name="Tritt A."/>
            <person name="Yoshinaga Y."/>
            <person name="Zwiers L.-H."/>
            <person name="Turgeon B."/>
            <person name="Goodwin S."/>
            <person name="Spatafora J."/>
            <person name="Crous P."/>
            <person name="Grigoriev I."/>
        </authorList>
    </citation>
    <scope>NUCLEOTIDE SEQUENCE</scope>
    <source>
        <strain evidence="11">CBS 125425</strain>
    </source>
</reference>
<keyword evidence="7" id="KW-0687">Ribonucleoprotein</keyword>
<protein>
    <recommendedName>
        <fullName evidence="8">Large ribosomal subunit protein mL67</fullName>
    </recommendedName>
</protein>
<gene>
    <name evidence="11" type="ORF">EJ04DRAFT_577233</name>
</gene>
<dbReference type="InterPro" id="IPR024629">
    <property type="entry name" value="Ribosomal_mL67"/>
</dbReference>
<accession>A0A9P4QZH4</accession>
<dbReference type="Pfam" id="PF12829">
    <property type="entry name" value="Mhr1"/>
    <property type="match status" value="1"/>
</dbReference>
<dbReference type="GO" id="GO:0005739">
    <property type="term" value="C:mitochondrion"/>
    <property type="evidence" value="ECO:0007669"/>
    <property type="project" value="UniProtKB-SubCell"/>
</dbReference>
<feature type="coiled-coil region" evidence="9">
    <location>
        <begin position="185"/>
        <end position="212"/>
    </location>
</feature>
<comment type="caution">
    <text evidence="11">The sequence shown here is derived from an EMBL/GenBank/DDBJ whole genome shotgun (WGS) entry which is preliminary data.</text>
</comment>